<evidence type="ECO:0000313" key="1">
    <source>
        <dbReference type="EMBL" id="OIQ52119.1"/>
    </source>
</evidence>
<organism evidence="1 2">
    <name type="scientific">Pseudodesulfovibrio hydrargyri</name>
    <dbReference type="NCBI Taxonomy" id="2125990"/>
    <lineage>
        <taxon>Bacteria</taxon>
        <taxon>Pseudomonadati</taxon>
        <taxon>Thermodesulfobacteriota</taxon>
        <taxon>Desulfovibrionia</taxon>
        <taxon>Desulfovibrionales</taxon>
        <taxon>Desulfovibrionaceae</taxon>
    </lineage>
</organism>
<proteinExistence type="predicted"/>
<name>A0A1J5NFX1_9BACT</name>
<evidence type="ECO:0000313" key="2">
    <source>
        <dbReference type="Proteomes" id="UP000181901"/>
    </source>
</evidence>
<comment type="caution">
    <text evidence="1">The sequence shown here is derived from an EMBL/GenBank/DDBJ whole genome shotgun (WGS) entry which is preliminary data.</text>
</comment>
<dbReference type="RefSeq" id="WP_071544217.1">
    <property type="nucleotide sequence ID" value="NZ_LKAQ01000001.1"/>
</dbReference>
<dbReference type="AlphaFoldDB" id="A0A1J5NFX1"/>
<dbReference type="EMBL" id="LKAQ01000001">
    <property type="protein sequence ID" value="OIQ52119.1"/>
    <property type="molecule type" value="Genomic_DNA"/>
</dbReference>
<keyword evidence="2" id="KW-1185">Reference proteome</keyword>
<gene>
    <name evidence="1" type="ORF">BerOc1_00592</name>
</gene>
<accession>A0A1J5NFX1</accession>
<sequence>MSSFTEADLPVDVHHGEMITLADGTTVRFESNGEAKDIMINDGFAAACTLFPGNDFVVETSGGNYKVTCDFGDVMHVEKA</sequence>
<dbReference type="Proteomes" id="UP000181901">
    <property type="component" value="Unassembled WGS sequence"/>
</dbReference>
<reference evidence="1 2" key="1">
    <citation type="submission" date="2015-09" db="EMBL/GenBank/DDBJ databases">
        <title>Genome of Desulfovibrio dechloracetivorans BerOc1, a mercury methylating strain isolated from highly hydrocarbons and metals contaminated coastal sediments.</title>
        <authorList>
            <person name="Goni Urriza M."/>
            <person name="Gassie C."/>
            <person name="Bouchez O."/>
            <person name="Klopp C."/>
            <person name="Ranchou-Peyruse A."/>
            <person name="Remy G."/>
        </authorList>
    </citation>
    <scope>NUCLEOTIDE SEQUENCE [LARGE SCALE GENOMIC DNA]</scope>
    <source>
        <strain evidence="1 2">BerOc1</strain>
    </source>
</reference>
<dbReference type="OrthoDB" id="5459555at2"/>
<protein>
    <submittedName>
        <fullName evidence="1">Uncharacterized protein</fullName>
    </submittedName>
</protein>